<reference evidence="8 9" key="1">
    <citation type="journal article" date="2009" name="BMC Genomics">
        <title>Complete genome sequence of the sugarcane nitrogen-fixing endophyte Gluconacetobacter diazotrophicus Pal5.</title>
        <authorList>
            <person name="Bertalan M."/>
            <person name="Albano R."/>
            <person name="Padua V."/>
            <person name="Rouws L."/>
            <person name="Rojas C."/>
            <person name="Hemerly A."/>
            <person name="Teixeira K."/>
            <person name="Schwab S."/>
            <person name="Araujo J."/>
            <person name="Oliveira A."/>
            <person name="Franca L."/>
            <person name="Magalhaes V."/>
            <person name="Alqueres S."/>
            <person name="Cardoso A."/>
            <person name="Almeida W."/>
            <person name="Loureiro M.M."/>
            <person name="Nogueira E."/>
            <person name="Cidade D."/>
            <person name="Oliveira D."/>
            <person name="Simao T."/>
            <person name="Macedo J."/>
            <person name="Valadao A."/>
            <person name="Dreschsel M."/>
            <person name="Freitas F."/>
            <person name="Vidal M."/>
            <person name="Guedes H."/>
            <person name="Rodrigues E."/>
            <person name="Meneses C."/>
            <person name="Brioso P."/>
            <person name="Pozzer L."/>
            <person name="Figueiredo D."/>
            <person name="Montano H."/>
            <person name="Junior J."/>
            <person name="Filho G."/>
            <person name="Flores V."/>
            <person name="Ferreira B."/>
            <person name="Branco A."/>
            <person name="Gonzalez P."/>
            <person name="Guillobel H."/>
            <person name="Lemos M."/>
            <person name="Seibel L."/>
            <person name="Macedo J."/>
            <person name="Alves-Ferreira M."/>
            <person name="Sachetto-Martins G."/>
            <person name="Coelho A."/>
            <person name="Santos E."/>
            <person name="Amaral G."/>
            <person name="Neves A."/>
            <person name="Pacheco A.B."/>
            <person name="Carvalho D."/>
            <person name="Lery L."/>
            <person name="Bisch P."/>
            <person name="Rossle S.C."/>
            <person name="Urmenyi T."/>
            <person name="Kruger W.V."/>
            <person name="Martins O."/>
            <person name="Baldani J.I."/>
            <person name="Ferreira P.C."/>
        </authorList>
    </citation>
    <scope>NUCLEOTIDE SEQUENCE [LARGE SCALE GENOMIC DNA]</scope>
    <source>
        <strain evidence="9">ATCC 49037 / DSM 5601 / CCUG 37298 / CIP 103539 / LMG 7603 / PAl5</strain>
    </source>
</reference>
<dbReference type="SUPFAM" id="SSF117143">
    <property type="entry name" value="Flagellar hook protein flgE"/>
    <property type="match status" value="1"/>
</dbReference>
<evidence type="ECO:0000259" key="5">
    <source>
        <dbReference type="Pfam" id="PF00460"/>
    </source>
</evidence>
<dbReference type="Pfam" id="PF22692">
    <property type="entry name" value="LlgE_F_G_D1"/>
    <property type="match status" value="1"/>
</dbReference>
<keyword evidence="9" id="KW-1185">Reference proteome</keyword>
<keyword evidence="8" id="KW-0969">Cilium</keyword>
<comment type="subunit">
    <text evidence="4">The basal body constitutes a major portion of the flagellar organelle and consists of five rings (E,L,P,S, and M) mounted on a central rod. The rod consists of about 26 subunits of FlgG in the distal portion, and FlgB, FlgC and FlgF are thought to build up the proximal portion of the rod with about 6 subunits each.</text>
</comment>
<gene>
    <name evidence="8" type="primary">flgF</name>
    <name evidence="8" type="ordered locus">GDI1695</name>
</gene>
<organism evidence="8 9">
    <name type="scientific">Gluconacetobacter diazotrophicus (strain ATCC 49037 / DSM 5601 / CCUG 37298 / CIP 103539 / LMG 7603 / PAl5)</name>
    <dbReference type="NCBI Taxonomy" id="272568"/>
    <lineage>
        <taxon>Bacteria</taxon>
        <taxon>Pseudomonadati</taxon>
        <taxon>Pseudomonadota</taxon>
        <taxon>Alphaproteobacteria</taxon>
        <taxon>Acetobacterales</taxon>
        <taxon>Acetobacteraceae</taxon>
        <taxon>Gluconacetobacter</taxon>
    </lineage>
</organism>
<dbReference type="AlphaFoldDB" id="A9HHI0"/>
<proteinExistence type="inferred from homology"/>
<dbReference type="NCBIfam" id="TIGR02490">
    <property type="entry name" value="flgF"/>
    <property type="match status" value="1"/>
</dbReference>
<dbReference type="PANTHER" id="PTHR30435:SF19">
    <property type="entry name" value="FLAGELLAR BASAL-BODY ROD PROTEIN FLGG"/>
    <property type="match status" value="1"/>
</dbReference>
<dbReference type="KEGG" id="gdi:GDI1695"/>
<evidence type="ECO:0000313" key="9">
    <source>
        <dbReference type="Proteomes" id="UP000001176"/>
    </source>
</evidence>
<dbReference type="Pfam" id="PF00460">
    <property type="entry name" value="Flg_bb_rod"/>
    <property type="match status" value="1"/>
</dbReference>
<keyword evidence="8" id="KW-0282">Flagellum</keyword>
<keyword evidence="3 4" id="KW-0975">Bacterial flagellum</keyword>
<feature type="domain" description="Flagellar basal-body/hook protein C-terminal" evidence="6">
    <location>
        <begin position="202"/>
        <end position="244"/>
    </location>
</feature>
<dbReference type="InterPro" id="IPR019776">
    <property type="entry name" value="Flagellar_basal_body_rod_CS"/>
</dbReference>
<feature type="domain" description="Flagellar hook protein FlgE/F/G-like D1" evidence="7">
    <location>
        <begin position="94"/>
        <end position="159"/>
    </location>
</feature>
<dbReference type="InterPro" id="IPR053967">
    <property type="entry name" value="LlgE_F_G-like_D1"/>
</dbReference>
<protein>
    <recommendedName>
        <fullName evidence="4">Flagellar basal-body rod protein FlgF</fullName>
    </recommendedName>
</protein>
<dbReference type="Proteomes" id="UP000001176">
    <property type="component" value="Chromosome"/>
</dbReference>
<dbReference type="InterPro" id="IPR001444">
    <property type="entry name" value="Flag_bb_rod_N"/>
</dbReference>
<dbReference type="InterPro" id="IPR020013">
    <property type="entry name" value="Flagellar_FlgE/F/G"/>
</dbReference>
<evidence type="ECO:0000256" key="3">
    <source>
        <dbReference type="ARBA" id="ARBA00023143"/>
    </source>
</evidence>
<feature type="domain" description="Flagellar basal body rod protein N-terminal" evidence="5">
    <location>
        <begin position="13"/>
        <end position="42"/>
    </location>
</feature>
<evidence type="ECO:0000259" key="6">
    <source>
        <dbReference type="Pfam" id="PF06429"/>
    </source>
</evidence>
<evidence type="ECO:0000256" key="4">
    <source>
        <dbReference type="RuleBase" id="RU362116"/>
    </source>
</evidence>
<evidence type="ECO:0000259" key="7">
    <source>
        <dbReference type="Pfam" id="PF22692"/>
    </source>
</evidence>
<name>A9HHI0_GLUDA</name>
<dbReference type="InterPro" id="IPR037925">
    <property type="entry name" value="FlgE/F/G-like"/>
</dbReference>
<sequence>MSFRSRILENTTYIALSRVDVLSRALEVTANNLANANTDGFKASKELFSDYLVQQKDVHGLPGDKEEVYTQDRSTYQDRLQGALRQTGNLTDFAINGEGYFAVRTTQGVRLTRNGEFNRRADGTIVDGSGNPLIDRNGNNVVIPPRDHTLSVASDGTMSTETGRVATLDLVTVDNPNTLVPEGGYLLRPTTPTRNVANKEIRQGMLESSNVNAVSETTEMVEIQRDYDLTFQLIQTESTRQSNAIDKITADPTT</sequence>
<accession>A9HHI0</accession>
<dbReference type="EMBL" id="AM889285">
    <property type="protein sequence ID" value="CAP55638.1"/>
    <property type="molecule type" value="Genomic_DNA"/>
</dbReference>
<evidence type="ECO:0000313" key="8">
    <source>
        <dbReference type="EMBL" id="CAP55638.1"/>
    </source>
</evidence>
<evidence type="ECO:0000256" key="2">
    <source>
        <dbReference type="ARBA" id="ARBA00009677"/>
    </source>
</evidence>
<comment type="similarity">
    <text evidence="2 4">Belongs to the flagella basal body rod proteins family.</text>
</comment>
<dbReference type="PROSITE" id="PS00588">
    <property type="entry name" value="FLAGELLA_BB_ROD"/>
    <property type="match status" value="1"/>
</dbReference>
<dbReference type="GO" id="GO:0030694">
    <property type="term" value="C:bacterial-type flagellum basal body, rod"/>
    <property type="evidence" value="ECO:0007669"/>
    <property type="project" value="UniProtKB-UniRule"/>
</dbReference>
<dbReference type="Pfam" id="PF06429">
    <property type="entry name" value="Flg_bbr_C"/>
    <property type="match status" value="1"/>
</dbReference>
<dbReference type="PANTHER" id="PTHR30435">
    <property type="entry name" value="FLAGELLAR PROTEIN"/>
    <property type="match status" value="1"/>
</dbReference>
<dbReference type="GO" id="GO:0071978">
    <property type="term" value="P:bacterial-type flagellum-dependent swarming motility"/>
    <property type="evidence" value="ECO:0007669"/>
    <property type="project" value="TreeGrafter"/>
</dbReference>
<evidence type="ECO:0000256" key="1">
    <source>
        <dbReference type="ARBA" id="ARBA00004117"/>
    </source>
</evidence>
<dbReference type="InterPro" id="IPR010930">
    <property type="entry name" value="Flg_bb/hook_C_dom"/>
</dbReference>
<keyword evidence="8" id="KW-0966">Cell projection</keyword>
<comment type="subcellular location">
    <subcellularLocation>
        <location evidence="1 4">Bacterial flagellum basal body</location>
    </subcellularLocation>
</comment>
<dbReference type="NCBIfam" id="TIGR03506">
    <property type="entry name" value="FlgEFG_subfam"/>
    <property type="match status" value="1"/>
</dbReference>
<dbReference type="InterPro" id="IPR012836">
    <property type="entry name" value="FlgF"/>
</dbReference>